<dbReference type="EMBL" id="GIFC01000042">
    <property type="protein sequence ID" value="MXU82125.1"/>
    <property type="molecule type" value="Transcribed_RNA"/>
</dbReference>
<feature type="signal peptide" evidence="1">
    <location>
        <begin position="1"/>
        <end position="23"/>
    </location>
</feature>
<evidence type="ECO:0000313" key="2">
    <source>
        <dbReference type="EMBL" id="MXU82125.1"/>
    </source>
</evidence>
<proteinExistence type="predicted"/>
<feature type="chain" id="PRO_5025458869" evidence="1">
    <location>
        <begin position="24"/>
        <end position="66"/>
    </location>
</feature>
<dbReference type="AlphaFoldDB" id="A0A6B0U122"/>
<keyword evidence="1" id="KW-0732">Signal</keyword>
<evidence type="ECO:0000256" key="1">
    <source>
        <dbReference type="SAM" id="SignalP"/>
    </source>
</evidence>
<sequence length="66" mass="7578">MTCFHSIYRQLSLILLGCRTLRAALSERKHSLMCGGMHDSSIRTIGRQRRTHVWAGSDTRMIFSIL</sequence>
<name>A0A6B0U122_IXORI</name>
<reference evidence="2" key="1">
    <citation type="submission" date="2019-12" db="EMBL/GenBank/DDBJ databases">
        <title>An insight into the sialome of adult female Ixodes ricinus ticks feeding for 6 days.</title>
        <authorList>
            <person name="Perner J."/>
            <person name="Ribeiro J.M.C."/>
        </authorList>
    </citation>
    <scope>NUCLEOTIDE SEQUENCE</scope>
    <source>
        <strain evidence="2">Semi-engorged</strain>
        <tissue evidence="2">Salivary glands</tissue>
    </source>
</reference>
<accession>A0A6B0U122</accession>
<organism evidence="2">
    <name type="scientific">Ixodes ricinus</name>
    <name type="common">Common tick</name>
    <name type="synonym">Acarus ricinus</name>
    <dbReference type="NCBI Taxonomy" id="34613"/>
    <lineage>
        <taxon>Eukaryota</taxon>
        <taxon>Metazoa</taxon>
        <taxon>Ecdysozoa</taxon>
        <taxon>Arthropoda</taxon>
        <taxon>Chelicerata</taxon>
        <taxon>Arachnida</taxon>
        <taxon>Acari</taxon>
        <taxon>Parasitiformes</taxon>
        <taxon>Ixodida</taxon>
        <taxon>Ixodoidea</taxon>
        <taxon>Ixodidae</taxon>
        <taxon>Ixodinae</taxon>
        <taxon>Ixodes</taxon>
    </lineage>
</organism>
<protein>
    <submittedName>
        <fullName evidence="2">Putative secreted protein</fullName>
    </submittedName>
</protein>